<name>F0W9D5_9STRA</name>
<feature type="domain" description="Peptidase M14" evidence="6">
    <location>
        <begin position="284"/>
        <end position="612"/>
    </location>
</feature>
<dbReference type="EMBL" id="FR824084">
    <property type="protein sequence ID" value="CCA17748.1"/>
    <property type="molecule type" value="Genomic_DNA"/>
</dbReference>
<dbReference type="AlphaFoldDB" id="F0W9D5"/>
<evidence type="ECO:0000256" key="5">
    <source>
        <dbReference type="SAM" id="Phobius"/>
    </source>
</evidence>
<dbReference type="Gene3D" id="3.40.630.10">
    <property type="entry name" value="Zn peptidases"/>
    <property type="match status" value="1"/>
</dbReference>
<feature type="compositionally biased region" description="Basic and acidic residues" evidence="4">
    <location>
        <begin position="866"/>
        <end position="899"/>
    </location>
</feature>
<dbReference type="PROSITE" id="PS52035">
    <property type="entry name" value="PEPTIDASE_M14"/>
    <property type="match status" value="1"/>
</dbReference>
<dbReference type="CDD" id="cd03859">
    <property type="entry name" value="M14_CPT"/>
    <property type="match status" value="1"/>
</dbReference>
<dbReference type="InterPro" id="IPR033810">
    <property type="entry name" value="Carboxypeptidase_T"/>
</dbReference>
<comment type="similarity">
    <text evidence="2 3">Belongs to the peptidase M14 family.</text>
</comment>
<keyword evidence="5" id="KW-1133">Transmembrane helix</keyword>
<dbReference type="GO" id="GO:0005615">
    <property type="term" value="C:extracellular space"/>
    <property type="evidence" value="ECO:0007669"/>
    <property type="project" value="TreeGrafter"/>
</dbReference>
<dbReference type="SMART" id="SM00631">
    <property type="entry name" value="Zn_pept"/>
    <property type="match status" value="1"/>
</dbReference>
<feature type="compositionally biased region" description="Polar residues" evidence="4">
    <location>
        <begin position="916"/>
        <end position="925"/>
    </location>
</feature>
<dbReference type="PRINTS" id="PR00765">
    <property type="entry name" value="CRBOXYPTASEA"/>
</dbReference>
<feature type="region of interest" description="Disordered" evidence="4">
    <location>
        <begin position="856"/>
        <end position="940"/>
    </location>
</feature>
<evidence type="ECO:0000256" key="4">
    <source>
        <dbReference type="SAM" id="MobiDB-lite"/>
    </source>
</evidence>
<dbReference type="GO" id="GO:0008270">
    <property type="term" value="F:zinc ion binding"/>
    <property type="evidence" value="ECO:0007669"/>
    <property type="project" value="InterPro"/>
</dbReference>
<dbReference type="GO" id="GO:0006508">
    <property type="term" value="P:proteolysis"/>
    <property type="evidence" value="ECO:0007669"/>
    <property type="project" value="InterPro"/>
</dbReference>
<organism evidence="7">
    <name type="scientific">Albugo laibachii Nc14</name>
    <dbReference type="NCBI Taxonomy" id="890382"/>
    <lineage>
        <taxon>Eukaryota</taxon>
        <taxon>Sar</taxon>
        <taxon>Stramenopiles</taxon>
        <taxon>Oomycota</taxon>
        <taxon>Peronosporomycetes</taxon>
        <taxon>Albuginales</taxon>
        <taxon>Albuginaceae</taxon>
        <taxon>Albugo</taxon>
    </lineage>
</organism>
<dbReference type="InterPro" id="IPR000834">
    <property type="entry name" value="Peptidase_M14"/>
</dbReference>
<dbReference type="SUPFAM" id="SSF53187">
    <property type="entry name" value="Zn-dependent exopeptidases"/>
    <property type="match status" value="1"/>
</dbReference>
<accession>F0W9D5</accession>
<dbReference type="PANTHER" id="PTHR11705:SF119">
    <property type="entry name" value="OS02G0119300 PROTEIN"/>
    <property type="match status" value="1"/>
</dbReference>
<gene>
    <name evidence="7" type="primary">AlNc14C39G3397</name>
    <name evidence="7" type="ORF">ALNC14_038910</name>
</gene>
<reference evidence="7" key="1">
    <citation type="journal article" date="2011" name="PLoS Biol.">
        <title>Gene gain and loss during evolution of obligate parasitism in the white rust pathogen of Arabidopsis thaliana.</title>
        <authorList>
            <person name="Kemen E."/>
            <person name="Gardiner A."/>
            <person name="Schultz-Larsen T."/>
            <person name="Kemen A.C."/>
            <person name="Balmuth A.L."/>
            <person name="Robert-Seilaniantz A."/>
            <person name="Bailey K."/>
            <person name="Holub E."/>
            <person name="Studholme D.J."/>
            <person name="Maclean D."/>
            <person name="Jones J.D."/>
        </authorList>
    </citation>
    <scope>NUCLEOTIDE SEQUENCE</scope>
</reference>
<evidence type="ECO:0000256" key="2">
    <source>
        <dbReference type="ARBA" id="ARBA00005988"/>
    </source>
</evidence>
<reference evidence="7" key="2">
    <citation type="submission" date="2011-02" db="EMBL/GenBank/DDBJ databases">
        <authorList>
            <person name="MacLean D."/>
        </authorList>
    </citation>
    <scope>NUCLEOTIDE SEQUENCE</scope>
</reference>
<feature type="active site" description="Proton donor/acceptor" evidence="3">
    <location>
        <position position="576"/>
    </location>
</feature>
<feature type="transmembrane region" description="Helical" evidence="5">
    <location>
        <begin position="824"/>
        <end position="845"/>
    </location>
</feature>
<comment type="cofactor">
    <cofactor evidence="1">
        <name>Zn(2+)</name>
        <dbReference type="ChEBI" id="CHEBI:29105"/>
    </cofactor>
</comment>
<protein>
    <submittedName>
        <fullName evidence="7">Uncharacterized protein AlNc14C39G3397</fullName>
    </submittedName>
</protein>
<keyword evidence="5" id="KW-0812">Transmembrane</keyword>
<evidence type="ECO:0000259" key="6">
    <source>
        <dbReference type="PROSITE" id="PS52035"/>
    </source>
</evidence>
<proteinExistence type="inferred from homology"/>
<sequence>MSKIRTFKKKSCVLSSIWSETFHPYQEHSLSSLRKSQNANNSIPISWEYDWNVSDVSLHQTAKKTSTLKLSSIESSYFSVYAQLERWKRRNQLRIAGAFLKRSSKNWTNRLQIHISPWNVTLWLENKAPDGEKASSNHLRIGMKSIDGYQETFVQLPCALDDEHVVDLFWDGEHWIRWFVDDILLHETFLPDITHLKSQSSDMHPSLNLTFQMESLSSKQKQIRSPVLEIVSLELMSAMKDSEICPLSWQLFITSKNATIESCKWFRLSEQPERLSAQKGSIKGSFSYKELQGFLTNTERTYPNWSRLHEIGKSFEGRPLQALCLGRSCLKKGLNHEVPQSLFTGMHHSREVRFFSTLIQSADSCTLVKPAHFDDVYTIDVLLQDVDKHRNIEALALLSSRELWFIPLVNPDGYVKNARYRPWEGSHSGYRKNTNPHMCPSKEEQGVDLNRNYDVCYTEDTVGSSTDPCQEDFRGTRPFSEPETIAIKLLVERNKYQTALHYHAFGRYFNLPFACKDLRKPPEKQAIVFESMAREMVRYNQFGFGRSWEESNLYSVNGETSDWMWNVHGIYSMSPEVGPLFEVENGFWPPAEDVIPLSAELHYSNLYAARVSGNVFSVSMQNVVSKTVDKRNFLELVIQLTNAGLGQSNASRVDTSPIHVVASMDWQGLANKSSETRTFQANLLGNIVDPLTLNIHNIVLPFADTNMSSQALYVMIKESLSCQLFRISLGLKSDQVVTSQMWEPVSLPRCQFCESFGNKSFLSDSYDPQDICTDIDGLTAVLSQTTKQKGIRIDHSASTDGIVLNLKNYSQGFNETDSTGSNGALMSLSLVVMIPIISCLGLLFLRLCRVRRKPHYQSVSSSRSSPRAEDEEHTGHISRQDAFLNKEDHTSLGIDKEGNTELPSPAWNRFKKSRSKYSSVPTASEQPDIFANEKGGEVSV</sequence>
<keyword evidence="5" id="KW-0472">Membrane</keyword>
<evidence type="ECO:0000256" key="3">
    <source>
        <dbReference type="PROSITE-ProRule" id="PRU01379"/>
    </source>
</evidence>
<evidence type="ECO:0000313" key="7">
    <source>
        <dbReference type="EMBL" id="CCA17748.1"/>
    </source>
</evidence>
<dbReference type="HOGENOM" id="CLU_360733_0_0_1"/>
<dbReference type="PANTHER" id="PTHR11705">
    <property type="entry name" value="PROTEASE FAMILY M14 CARBOXYPEPTIDASE A,B"/>
    <property type="match status" value="1"/>
</dbReference>
<dbReference type="Pfam" id="PF00246">
    <property type="entry name" value="Peptidase_M14"/>
    <property type="match status" value="1"/>
</dbReference>
<evidence type="ECO:0000256" key="1">
    <source>
        <dbReference type="ARBA" id="ARBA00001947"/>
    </source>
</evidence>
<dbReference type="GO" id="GO:0004181">
    <property type="term" value="F:metallocarboxypeptidase activity"/>
    <property type="evidence" value="ECO:0007669"/>
    <property type="project" value="InterPro"/>
</dbReference>